<accession>A0A915EFF0</accession>
<proteinExistence type="predicted"/>
<dbReference type="AlphaFoldDB" id="A0A915EFF0"/>
<feature type="region of interest" description="Disordered" evidence="1">
    <location>
        <begin position="52"/>
        <end position="75"/>
    </location>
</feature>
<name>A0A915EFF0_9BILA</name>
<protein>
    <submittedName>
        <fullName evidence="3">Uncharacterized protein</fullName>
    </submittedName>
</protein>
<feature type="compositionally biased region" description="Polar residues" evidence="1">
    <location>
        <begin position="52"/>
        <end position="67"/>
    </location>
</feature>
<reference evidence="3" key="1">
    <citation type="submission" date="2022-11" db="UniProtKB">
        <authorList>
            <consortium name="WormBaseParasite"/>
        </authorList>
    </citation>
    <scope>IDENTIFICATION</scope>
</reference>
<evidence type="ECO:0000313" key="2">
    <source>
        <dbReference type="Proteomes" id="UP000887574"/>
    </source>
</evidence>
<dbReference type="Proteomes" id="UP000887574">
    <property type="component" value="Unplaced"/>
</dbReference>
<evidence type="ECO:0000313" key="3">
    <source>
        <dbReference type="WBParaSite" id="jg5507"/>
    </source>
</evidence>
<evidence type="ECO:0000256" key="1">
    <source>
        <dbReference type="SAM" id="MobiDB-lite"/>
    </source>
</evidence>
<keyword evidence="2" id="KW-1185">Reference proteome</keyword>
<organism evidence="2 3">
    <name type="scientific">Ditylenchus dipsaci</name>
    <dbReference type="NCBI Taxonomy" id="166011"/>
    <lineage>
        <taxon>Eukaryota</taxon>
        <taxon>Metazoa</taxon>
        <taxon>Ecdysozoa</taxon>
        <taxon>Nematoda</taxon>
        <taxon>Chromadorea</taxon>
        <taxon>Rhabditida</taxon>
        <taxon>Tylenchina</taxon>
        <taxon>Tylenchomorpha</taxon>
        <taxon>Sphaerularioidea</taxon>
        <taxon>Anguinidae</taxon>
        <taxon>Anguininae</taxon>
        <taxon>Ditylenchus</taxon>
    </lineage>
</organism>
<dbReference type="WBParaSite" id="jg5507">
    <property type="protein sequence ID" value="jg5507"/>
    <property type="gene ID" value="jg5507"/>
</dbReference>
<sequence length="75" mass="8466">MFVTLFFLQVKNYHHARNVEKILEIIGNRISELDDASRGEVINYLGSVIQSTSPDSFSAEEMSSSPENVDESDEE</sequence>